<reference evidence="3" key="3">
    <citation type="submission" date="2024-02" db="EMBL/GenBank/DDBJ databases">
        <title>Comparative genomics of Cryptococcus and Kwoniella reveals pathogenesis evolution and contrasting modes of karyotype evolution via chromosome fusion or intercentromeric recombination.</title>
        <authorList>
            <person name="Coelho M.A."/>
            <person name="David-Palma M."/>
            <person name="Shea T."/>
            <person name="Bowers K."/>
            <person name="McGinley-Smith S."/>
            <person name="Mohammad A.W."/>
            <person name="Gnirke A."/>
            <person name="Yurkov A.M."/>
            <person name="Nowrousian M."/>
            <person name="Sun S."/>
            <person name="Cuomo C.A."/>
            <person name="Heitman J."/>
        </authorList>
    </citation>
    <scope>NUCLEOTIDE SEQUENCE</scope>
    <source>
        <strain evidence="3">CBS 10117</strain>
    </source>
</reference>
<keyword evidence="1" id="KW-0812">Transmembrane</keyword>
<name>A0A1A6A629_9TREE</name>
<evidence type="ECO:0000256" key="1">
    <source>
        <dbReference type="SAM" id="Phobius"/>
    </source>
</evidence>
<reference evidence="3" key="2">
    <citation type="submission" date="2013-07" db="EMBL/GenBank/DDBJ databases">
        <authorList>
            <consortium name="The Broad Institute Genome Sequencing Platform"/>
            <person name="Cuomo C."/>
            <person name="Litvintseva A."/>
            <person name="Chen Y."/>
            <person name="Heitman J."/>
            <person name="Sun S."/>
            <person name="Springer D."/>
            <person name="Dromer F."/>
            <person name="Young S.K."/>
            <person name="Zeng Q."/>
            <person name="Gargeya S."/>
            <person name="Fitzgerald M."/>
            <person name="Abouelleil A."/>
            <person name="Alvarado L."/>
            <person name="Berlin A.M."/>
            <person name="Chapman S.B."/>
            <person name="Dewar J."/>
            <person name="Goldberg J."/>
            <person name="Griggs A."/>
            <person name="Gujja S."/>
            <person name="Hansen M."/>
            <person name="Howarth C."/>
            <person name="Imamovic A."/>
            <person name="Larimer J."/>
            <person name="McCowan C."/>
            <person name="Murphy C."/>
            <person name="Pearson M."/>
            <person name="Priest M."/>
            <person name="Roberts A."/>
            <person name="Saif S."/>
            <person name="Shea T."/>
            <person name="Sykes S."/>
            <person name="Wortman J."/>
            <person name="Nusbaum C."/>
            <person name="Birren B."/>
        </authorList>
    </citation>
    <scope>NUCLEOTIDE SEQUENCE</scope>
    <source>
        <strain evidence="3">CBS 10117</strain>
    </source>
</reference>
<feature type="transmembrane region" description="Helical" evidence="1">
    <location>
        <begin position="31"/>
        <end position="49"/>
    </location>
</feature>
<dbReference type="RefSeq" id="XP_018263352.1">
    <property type="nucleotide sequence ID" value="XM_018408141.1"/>
</dbReference>
<feature type="transmembrane region" description="Helical" evidence="1">
    <location>
        <begin position="70"/>
        <end position="94"/>
    </location>
</feature>
<keyword evidence="4" id="KW-1185">Reference proteome</keyword>
<organism evidence="2">
    <name type="scientific">Kwoniella dejecticola CBS 10117</name>
    <dbReference type="NCBI Taxonomy" id="1296121"/>
    <lineage>
        <taxon>Eukaryota</taxon>
        <taxon>Fungi</taxon>
        <taxon>Dikarya</taxon>
        <taxon>Basidiomycota</taxon>
        <taxon>Agaricomycotina</taxon>
        <taxon>Tremellomycetes</taxon>
        <taxon>Tremellales</taxon>
        <taxon>Cryptococcaceae</taxon>
        <taxon>Kwoniella</taxon>
    </lineage>
</organism>
<evidence type="ECO:0000313" key="2">
    <source>
        <dbReference type="EMBL" id="OBR85510.1"/>
    </source>
</evidence>
<feature type="transmembrane region" description="Helical" evidence="1">
    <location>
        <begin position="106"/>
        <end position="127"/>
    </location>
</feature>
<keyword evidence="1" id="KW-0472">Membrane</keyword>
<dbReference type="AlphaFoldDB" id="A0A1A6A629"/>
<dbReference type="GeneID" id="28968545"/>
<dbReference type="EMBL" id="KI894031">
    <property type="protein sequence ID" value="OBR85510.1"/>
    <property type="molecule type" value="Genomic_DNA"/>
</dbReference>
<dbReference type="EMBL" id="CP144534">
    <property type="protein sequence ID" value="WWC61592.1"/>
    <property type="molecule type" value="Genomic_DNA"/>
</dbReference>
<dbReference type="Proteomes" id="UP000078595">
    <property type="component" value="Chromosome 5"/>
</dbReference>
<feature type="transmembrane region" description="Helical" evidence="1">
    <location>
        <begin position="139"/>
        <end position="161"/>
    </location>
</feature>
<dbReference type="KEGG" id="kdj:28968545"/>
<accession>A0A1A6A629</accession>
<dbReference type="OrthoDB" id="2562493at2759"/>
<reference evidence="2" key="1">
    <citation type="submission" date="2013-07" db="EMBL/GenBank/DDBJ databases">
        <title>The Genome Sequence of Cryptococcus dejecticola CBS10117.</title>
        <authorList>
            <consortium name="The Broad Institute Genome Sequencing Platform"/>
            <person name="Cuomo C."/>
            <person name="Litvintseva A."/>
            <person name="Chen Y."/>
            <person name="Heitman J."/>
            <person name="Sun S."/>
            <person name="Springer D."/>
            <person name="Dromer F."/>
            <person name="Young S.K."/>
            <person name="Zeng Q."/>
            <person name="Gargeya S."/>
            <person name="Fitzgerald M."/>
            <person name="Abouelleil A."/>
            <person name="Alvarado L."/>
            <person name="Berlin A.M."/>
            <person name="Chapman S.B."/>
            <person name="Dewar J."/>
            <person name="Goldberg J."/>
            <person name="Griggs A."/>
            <person name="Gujja S."/>
            <person name="Hansen M."/>
            <person name="Howarth C."/>
            <person name="Imamovic A."/>
            <person name="Larimer J."/>
            <person name="McCowan C."/>
            <person name="Murphy C."/>
            <person name="Pearson M."/>
            <person name="Priest M."/>
            <person name="Roberts A."/>
            <person name="Saif S."/>
            <person name="Shea T."/>
            <person name="Sykes S."/>
            <person name="Wortman J."/>
            <person name="Nusbaum C."/>
            <person name="Birren B."/>
        </authorList>
    </citation>
    <scope>NUCLEOTIDE SEQUENCE [LARGE SCALE GENOMIC DNA]</scope>
    <source>
        <strain evidence="2">CBS 10117</strain>
    </source>
</reference>
<dbReference type="VEuPathDB" id="FungiDB:I303_04846"/>
<keyword evidence="1" id="KW-1133">Transmembrane helix</keyword>
<dbReference type="PANTHER" id="PTHR40465:SF1">
    <property type="entry name" value="DUF6534 DOMAIN-CONTAINING PROTEIN"/>
    <property type="match status" value="1"/>
</dbReference>
<proteinExistence type="predicted"/>
<evidence type="ECO:0000313" key="3">
    <source>
        <dbReference type="EMBL" id="WWC61592.1"/>
    </source>
</evidence>
<gene>
    <name evidence="2" type="ORF">I303_04846</name>
    <name evidence="3" type="ORF">I303_104176</name>
</gene>
<sequence>MAEVPDIALMPPEQVEQLAQMALGGDLGFNLGPWLLGVIFDAIAFGIMIQQYQTWWTYSKDSERRLMSWLTHYINLNQIGWTAYIIFFGMHYFVYNFGRFSVFLDVKLAMIFPTWGWTVSGPIKFFYIERTWKLNGKNIFLGILLCCLNVAECGMCIYLTWKFSTLSSGLEAAACILSFAFEPSNESN</sequence>
<evidence type="ECO:0000313" key="4">
    <source>
        <dbReference type="Proteomes" id="UP000078595"/>
    </source>
</evidence>
<dbReference type="PANTHER" id="PTHR40465">
    <property type="entry name" value="CHROMOSOME 1, WHOLE GENOME SHOTGUN SEQUENCE"/>
    <property type="match status" value="1"/>
</dbReference>
<protein>
    <submittedName>
        <fullName evidence="2">Uncharacterized protein</fullName>
    </submittedName>
</protein>